<dbReference type="PANTHER" id="PTHR21027">
    <property type="entry name" value="TRNA-SPLICING ENDONUCLEASE SUBUNIT SEN54"/>
    <property type="match status" value="1"/>
</dbReference>
<dbReference type="OrthoDB" id="408683at2759"/>
<dbReference type="RefSeq" id="XP_011313190.1">
    <property type="nucleotide sequence ID" value="XM_011314888.1"/>
</dbReference>
<feature type="domain" description="tRNA-splicing endonuclease subunit Sen54 N-terminal" evidence="4">
    <location>
        <begin position="68"/>
        <end position="132"/>
    </location>
</feature>
<evidence type="ECO:0000256" key="1">
    <source>
        <dbReference type="ARBA" id="ARBA00005736"/>
    </source>
</evidence>
<dbReference type="Proteomes" id="UP000694866">
    <property type="component" value="Unplaced"/>
</dbReference>
<dbReference type="AlphaFoldDB" id="A0A0C9RH57"/>
<proteinExistence type="inferred from homology"/>
<evidence type="ECO:0000313" key="7">
    <source>
        <dbReference type="RefSeq" id="XP_011313190.1"/>
    </source>
</evidence>
<evidence type="ECO:0000313" key="6">
    <source>
        <dbReference type="Proteomes" id="UP000694866"/>
    </source>
</evidence>
<reference evidence="5" key="1">
    <citation type="submission" date="2015-01" db="EMBL/GenBank/DDBJ databases">
        <title>Transcriptome Assembly of Fopius arisanus.</title>
        <authorList>
            <person name="Geib S."/>
        </authorList>
    </citation>
    <scope>NUCLEOTIDE SEQUENCE</scope>
</reference>
<keyword evidence="2" id="KW-0819">tRNA processing</keyword>
<sequence length="714" mass="82493">MTDEKEESLGNRLTAKELLVTRGIRAQAYDEYAKSSLVLPKCGDKLFEPNGSWLQEKQISTNLENMRDLLKIERVNRLSQLAVAEWLPTEKRALVTKRSGVEWTNYGTELNRNLYLIPEEALLLLELNSLELIFNGLSLSIQQAYEILLDSPNSPVTLNEYRVFSQLSRLGYRLQRFHYDKSVRSEDGFHPKKKVIVVPENGQWMTDQKPLKTRPEASATPEKIEVEVKEALKTMINLIDKSQTHETPKTNGNSVDPEDPKNSKSTKLEIVLEETVINPIKIVRTPEHSKGTPKWTASRIQRNVKQLPRRNDNKRKLQITSTSPQSKKPKHEVIDLSDEDIQEIPIVPSRMDLLNQFPNTANNDRIKITTDCIPPNVNPQRMIYQCDKQYLEMINENDKTLRSSVKSDRSVMPYDSSRSYDHRNPGPHWRHNYHQNGHENYQNRGITYNRSFRSEYYSGNWVQRRIDRNSTGTQINSRRWMSYHQVNVIRNSVTLGYTIAATSFHNSMNFCNNFMWRTQNLFRGRYNQRSIRITPRVRSSSQGSDAGLYQSSFARVPASSWSEMKQKWREAKIITIHDEDDKMDCSDVELVEENIQPLVGVRHAGSFGDVFERLRIIKSATEKTVRKKKGDYRISYKVFPNNTLHFRKANPGNPLFHIVISSHCKQFPQPVELNRLQQDGNTSSIVFALVSDSTTTYMQVGAVSLPNLSNDYLV</sequence>
<accession>A0A0C9RH57</accession>
<evidence type="ECO:0000259" key="4">
    <source>
        <dbReference type="Pfam" id="PF12928"/>
    </source>
</evidence>
<evidence type="ECO:0000256" key="2">
    <source>
        <dbReference type="ARBA" id="ARBA00022694"/>
    </source>
</evidence>
<accession>A0A9R1TPE6</accession>
<protein>
    <submittedName>
        <fullName evidence="5">Tsen54_0 protein</fullName>
    </submittedName>
    <submittedName>
        <fullName evidence="7">Uncharacterized protein Tsen54 isoform X1</fullName>
    </submittedName>
</protein>
<dbReference type="InterPro" id="IPR024337">
    <property type="entry name" value="tRNA_splic_suSen54"/>
</dbReference>
<dbReference type="Pfam" id="PF12928">
    <property type="entry name" value="tRNA_int_end_N2"/>
    <property type="match status" value="1"/>
</dbReference>
<dbReference type="GO" id="GO:0000214">
    <property type="term" value="C:tRNA-intron endonuclease complex"/>
    <property type="evidence" value="ECO:0007669"/>
    <property type="project" value="TreeGrafter"/>
</dbReference>
<dbReference type="PANTHER" id="PTHR21027:SF1">
    <property type="entry name" value="TRNA-SPLICING ENDONUCLEASE SUBUNIT SEN54"/>
    <property type="match status" value="1"/>
</dbReference>
<comment type="similarity">
    <text evidence="1">Belongs to the SEN54 family.</text>
</comment>
<reference evidence="7" key="2">
    <citation type="submission" date="2025-04" db="UniProtKB">
        <authorList>
            <consortium name="RefSeq"/>
        </authorList>
    </citation>
    <scope>IDENTIFICATION</scope>
    <source>
        <strain evidence="7">USDA-PBARC FA_bdor</strain>
        <tissue evidence="7">Whole organism</tissue>
    </source>
</reference>
<dbReference type="EMBL" id="GBYB01007645">
    <property type="protein sequence ID" value="JAG77412.1"/>
    <property type="molecule type" value="Transcribed_RNA"/>
</dbReference>
<feature type="region of interest" description="Disordered" evidence="3">
    <location>
        <begin position="309"/>
        <end position="332"/>
    </location>
</feature>
<feature type="region of interest" description="Disordered" evidence="3">
    <location>
        <begin position="403"/>
        <end position="426"/>
    </location>
</feature>
<organism evidence="5">
    <name type="scientific">Fopius arisanus</name>
    <dbReference type="NCBI Taxonomy" id="64838"/>
    <lineage>
        <taxon>Eukaryota</taxon>
        <taxon>Metazoa</taxon>
        <taxon>Ecdysozoa</taxon>
        <taxon>Arthropoda</taxon>
        <taxon>Hexapoda</taxon>
        <taxon>Insecta</taxon>
        <taxon>Pterygota</taxon>
        <taxon>Neoptera</taxon>
        <taxon>Endopterygota</taxon>
        <taxon>Hymenoptera</taxon>
        <taxon>Apocrita</taxon>
        <taxon>Ichneumonoidea</taxon>
        <taxon>Braconidae</taxon>
        <taxon>Opiinae</taxon>
        <taxon>Fopius</taxon>
    </lineage>
</organism>
<dbReference type="GeneID" id="105272677"/>
<dbReference type="CTD" id="283989"/>
<keyword evidence="6" id="KW-1185">Reference proteome</keyword>
<evidence type="ECO:0000313" key="5">
    <source>
        <dbReference type="EMBL" id="JAG77412.1"/>
    </source>
</evidence>
<evidence type="ECO:0000256" key="3">
    <source>
        <dbReference type="SAM" id="MobiDB-lite"/>
    </source>
</evidence>
<dbReference type="GO" id="GO:0000379">
    <property type="term" value="P:tRNA-type intron splice site recognition and cleavage"/>
    <property type="evidence" value="ECO:0007669"/>
    <property type="project" value="TreeGrafter"/>
</dbReference>
<gene>
    <name evidence="5" type="primary">Tsen54_0</name>
    <name evidence="7" type="synonym">Tsen54</name>
    <name evidence="5" type="ORF">g.3853</name>
</gene>
<feature type="region of interest" description="Disordered" evidence="3">
    <location>
        <begin position="239"/>
        <end position="264"/>
    </location>
</feature>
<dbReference type="InterPro" id="IPR024336">
    <property type="entry name" value="tRNA_splic_suSen54_N"/>
</dbReference>
<dbReference type="KEGG" id="fas:105272677"/>
<name>A0A0C9RH57_9HYME</name>